<dbReference type="OrthoDB" id="5193039at2"/>
<evidence type="ECO:0000256" key="1">
    <source>
        <dbReference type="SAM" id="MobiDB-lite"/>
    </source>
</evidence>
<feature type="transmembrane region" description="Helical" evidence="2">
    <location>
        <begin position="57"/>
        <end position="76"/>
    </location>
</feature>
<reference evidence="4" key="1">
    <citation type="submission" date="2016-10" db="EMBL/GenBank/DDBJ databases">
        <authorList>
            <person name="Varghese N."/>
            <person name="Submissions S."/>
        </authorList>
    </citation>
    <scope>NUCLEOTIDE SEQUENCE [LARGE SCALE GENOMIC DNA]</scope>
    <source>
        <strain evidence="4">DSM 45843</strain>
    </source>
</reference>
<accession>A0A1H0HNS4</accession>
<feature type="transmembrane region" description="Helical" evidence="2">
    <location>
        <begin position="28"/>
        <end position="50"/>
    </location>
</feature>
<feature type="region of interest" description="Disordered" evidence="1">
    <location>
        <begin position="100"/>
        <end position="127"/>
    </location>
</feature>
<evidence type="ECO:0000313" key="4">
    <source>
        <dbReference type="Proteomes" id="UP000199088"/>
    </source>
</evidence>
<evidence type="ECO:0000256" key="2">
    <source>
        <dbReference type="SAM" id="Phobius"/>
    </source>
</evidence>
<gene>
    <name evidence="3" type="ORF">SAMN05660199_01518</name>
</gene>
<evidence type="ECO:0000313" key="3">
    <source>
        <dbReference type="EMBL" id="SDO20770.1"/>
    </source>
</evidence>
<sequence length="127" mass="13686">MDNASTKNGGRGRHPSSSDESHPSGADIGWGITGTLLSGLIVWGGAGWLLDRWWDTRAFIVIGMLLGLASAIYLVVKKYGGATDQPVPISTTSYSKISSTSYTTYRRTPGGRRSRPRAQEVTQKGTR</sequence>
<proteinExistence type="predicted"/>
<keyword evidence="2" id="KW-0812">Transmembrane</keyword>
<dbReference type="AlphaFoldDB" id="A0A1H0HNS4"/>
<name>A0A1H0HNS4_9ACTN</name>
<feature type="region of interest" description="Disordered" evidence="1">
    <location>
        <begin position="1"/>
        <end position="26"/>
    </location>
</feature>
<keyword evidence="4" id="KW-1185">Reference proteome</keyword>
<dbReference type="EMBL" id="FNIR01000004">
    <property type="protein sequence ID" value="SDO20770.1"/>
    <property type="molecule type" value="Genomic_DNA"/>
</dbReference>
<keyword evidence="2" id="KW-1133">Transmembrane helix</keyword>
<keyword evidence="2" id="KW-0472">Membrane</keyword>
<organism evidence="3 4">
    <name type="scientific">Klenkia soli</name>
    <dbReference type="NCBI Taxonomy" id="1052260"/>
    <lineage>
        <taxon>Bacteria</taxon>
        <taxon>Bacillati</taxon>
        <taxon>Actinomycetota</taxon>
        <taxon>Actinomycetes</taxon>
        <taxon>Geodermatophilales</taxon>
        <taxon>Geodermatophilaceae</taxon>
        <taxon>Klenkia</taxon>
    </lineage>
</organism>
<dbReference type="STRING" id="1052260.SAMN05660199_01518"/>
<evidence type="ECO:0008006" key="5">
    <source>
        <dbReference type="Google" id="ProtNLM"/>
    </source>
</evidence>
<dbReference type="RefSeq" id="WP_091242451.1">
    <property type="nucleotide sequence ID" value="NZ_FNIR01000004.1"/>
</dbReference>
<protein>
    <recommendedName>
        <fullName evidence="5">FoF1-type ATP synthase assembly protein I</fullName>
    </recommendedName>
</protein>
<dbReference type="Proteomes" id="UP000199088">
    <property type="component" value="Unassembled WGS sequence"/>
</dbReference>